<protein>
    <submittedName>
        <fullName evidence="1">Uncharacterized protein</fullName>
    </submittedName>
</protein>
<proteinExistence type="predicted"/>
<name>A0A6C0I3J3_9ZZZZ</name>
<reference evidence="1" key="1">
    <citation type="journal article" date="2020" name="Nature">
        <title>Giant virus diversity and host interactions through global metagenomics.</title>
        <authorList>
            <person name="Schulz F."/>
            <person name="Roux S."/>
            <person name="Paez-Espino D."/>
            <person name="Jungbluth S."/>
            <person name="Walsh D.A."/>
            <person name="Denef V.J."/>
            <person name="McMahon K.D."/>
            <person name="Konstantinidis K.T."/>
            <person name="Eloe-Fadrosh E.A."/>
            <person name="Kyrpides N.C."/>
            <person name="Woyke T."/>
        </authorList>
    </citation>
    <scope>NUCLEOTIDE SEQUENCE</scope>
    <source>
        <strain evidence="1">GVMAG-M-3300023184-190</strain>
    </source>
</reference>
<organism evidence="1">
    <name type="scientific">viral metagenome</name>
    <dbReference type="NCBI Taxonomy" id="1070528"/>
    <lineage>
        <taxon>unclassified sequences</taxon>
        <taxon>metagenomes</taxon>
        <taxon>organismal metagenomes</taxon>
    </lineage>
</organism>
<dbReference type="EMBL" id="MN740093">
    <property type="protein sequence ID" value="QHT87578.1"/>
    <property type="molecule type" value="Genomic_DNA"/>
</dbReference>
<accession>A0A6C0I3J3</accession>
<evidence type="ECO:0000313" key="1">
    <source>
        <dbReference type="EMBL" id="QHT87578.1"/>
    </source>
</evidence>
<dbReference type="AlphaFoldDB" id="A0A6C0I3J3"/>
<sequence length="138" mass="15758">MDYYVINGVKYAAAIPKEWSINHLPGTGPHECTLCVKYGFSITENIWQGYCWRCAGSDTLNDEKENAQLNHYQGSRGPGYISQGVLYHGEKEKDMKTYVEELTDEDWAAINLAYEMRDNITEMTYEYGSECNGGYDSH</sequence>